<feature type="domain" description="Peptidase S8/S53" evidence="6">
    <location>
        <begin position="17"/>
        <end position="110"/>
    </location>
</feature>
<evidence type="ECO:0000313" key="8">
    <source>
        <dbReference type="EMBL" id="SPD05696.1"/>
    </source>
</evidence>
<evidence type="ECO:0000256" key="3">
    <source>
        <dbReference type="ARBA" id="ARBA00022729"/>
    </source>
</evidence>
<dbReference type="InterPro" id="IPR045051">
    <property type="entry name" value="SBT"/>
</dbReference>
<dbReference type="GO" id="GO:0005576">
    <property type="term" value="C:extracellular region"/>
    <property type="evidence" value="ECO:0007669"/>
    <property type="project" value="UniProtKB-SubCell"/>
</dbReference>
<dbReference type="Gene3D" id="2.60.40.2310">
    <property type="match status" value="1"/>
</dbReference>
<dbReference type="PANTHER" id="PTHR10795">
    <property type="entry name" value="PROPROTEIN CONVERTASE SUBTILISIN/KEXIN"/>
    <property type="match status" value="1"/>
</dbReference>
<reference evidence="8" key="1">
    <citation type="submission" date="2018-02" db="EMBL/GenBank/DDBJ databases">
        <authorList>
            <person name="Cohen D.B."/>
            <person name="Kent A.D."/>
        </authorList>
    </citation>
    <scope>NUCLEOTIDE SEQUENCE</scope>
</reference>
<feature type="domain" description="Subtilisin-like protease fibronectin type-III" evidence="7">
    <location>
        <begin position="143"/>
        <end position="212"/>
    </location>
</feature>
<dbReference type="GO" id="GO:0004252">
    <property type="term" value="F:serine-type endopeptidase activity"/>
    <property type="evidence" value="ECO:0007669"/>
    <property type="project" value="InterPro"/>
</dbReference>
<dbReference type="InterPro" id="IPR036852">
    <property type="entry name" value="Peptidase_S8/S53_dom_sf"/>
</dbReference>
<dbReference type="InterPro" id="IPR041469">
    <property type="entry name" value="Subtilisin-like_FN3"/>
</dbReference>
<evidence type="ECO:0008006" key="9">
    <source>
        <dbReference type="Google" id="ProtNLM"/>
    </source>
</evidence>
<keyword evidence="3" id="KW-0732">Signal</keyword>
<organism evidence="8">
    <name type="scientific">Fagus sylvatica</name>
    <name type="common">Beechnut</name>
    <dbReference type="NCBI Taxonomy" id="28930"/>
    <lineage>
        <taxon>Eukaryota</taxon>
        <taxon>Viridiplantae</taxon>
        <taxon>Streptophyta</taxon>
        <taxon>Embryophyta</taxon>
        <taxon>Tracheophyta</taxon>
        <taxon>Spermatophyta</taxon>
        <taxon>Magnoliopsida</taxon>
        <taxon>eudicotyledons</taxon>
        <taxon>Gunneridae</taxon>
        <taxon>Pentapetalae</taxon>
        <taxon>rosids</taxon>
        <taxon>fabids</taxon>
        <taxon>Fagales</taxon>
        <taxon>Fagaceae</taxon>
        <taxon>Fagus</taxon>
    </lineage>
</organism>
<feature type="region of interest" description="Disordered" evidence="5">
    <location>
        <begin position="1"/>
        <end position="21"/>
    </location>
</feature>
<accession>A0A2N9GTF4</accession>
<protein>
    <recommendedName>
        <fullName evidence="9">Peptidase S8/S53 domain-containing protein</fullName>
    </recommendedName>
</protein>
<dbReference type="Pfam" id="PF00082">
    <property type="entry name" value="Peptidase_S8"/>
    <property type="match status" value="1"/>
</dbReference>
<dbReference type="PROSITE" id="PS51892">
    <property type="entry name" value="SUBTILASE"/>
    <property type="match status" value="1"/>
</dbReference>
<evidence type="ECO:0000259" key="6">
    <source>
        <dbReference type="Pfam" id="PF00082"/>
    </source>
</evidence>
<comment type="subcellular location">
    <subcellularLocation>
        <location evidence="1">Secreted</location>
    </subcellularLocation>
</comment>
<dbReference type="SUPFAM" id="SSF52743">
    <property type="entry name" value="Subtilisin-like"/>
    <property type="match status" value="1"/>
</dbReference>
<evidence type="ECO:0000256" key="5">
    <source>
        <dbReference type="SAM" id="MobiDB-lite"/>
    </source>
</evidence>
<dbReference type="Pfam" id="PF17766">
    <property type="entry name" value="fn3_6"/>
    <property type="match status" value="1"/>
</dbReference>
<feature type="compositionally biased region" description="Polar residues" evidence="5">
    <location>
        <begin position="1"/>
        <end position="11"/>
    </location>
</feature>
<comment type="similarity">
    <text evidence="2 4">Belongs to the peptidase S8 family.</text>
</comment>
<gene>
    <name evidence="8" type="ORF">FSB_LOCUS33578</name>
</gene>
<evidence type="ECO:0000259" key="7">
    <source>
        <dbReference type="Pfam" id="PF17766"/>
    </source>
</evidence>
<evidence type="ECO:0000256" key="2">
    <source>
        <dbReference type="ARBA" id="ARBA00011073"/>
    </source>
</evidence>
<dbReference type="InterPro" id="IPR000209">
    <property type="entry name" value="Peptidase_S8/S53_dom"/>
</dbReference>
<name>A0A2N9GTF4_FAGSY</name>
<evidence type="ECO:0000256" key="1">
    <source>
        <dbReference type="ARBA" id="ARBA00004613"/>
    </source>
</evidence>
<comment type="caution">
    <text evidence="4">Lacks conserved residue(s) required for the propagation of feature annotation.</text>
</comment>
<dbReference type="Gene3D" id="3.40.50.200">
    <property type="entry name" value="Peptidase S8/S53 domain"/>
    <property type="match status" value="1"/>
</dbReference>
<evidence type="ECO:0000256" key="4">
    <source>
        <dbReference type="PROSITE-ProRule" id="PRU01240"/>
    </source>
</evidence>
<dbReference type="AlphaFoldDB" id="A0A2N9GTF4"/>
<sequence>MEFRQTFTNVSPAPVVTPTGSRGPSRHFPWILKPDMMAPGHLVLGASLPKNTATQIVSGTLRSDYIIASGISAACAHATGVAALQKSAHPDWSPAAIRSAIVTTANPLDNTLRPIRDGKDNLPASPLVMGAGHIDPNKALDPGAAIYEAIVTAPEDYVVTVSPATLVFGKKYEIQSYNITLMGIGSENRKISFGELVWSEESGNHKVRSPIVLFHLGLL</sequence>
<dbReference type="GO" id="GO:0006508">
    <property type="term" value="P:proteolysis"/>
    <property type="evidence" value="ECO:0007669"/>
    <property type="project" value="InterPro"/>
</dbReference>
<dbReference type="EMBL" id="OIVN01002691">
    <property type="protein sequence ID" value="SPD05696.1"/>
    <property type="molecule type" value="Genomic_DNA"/>
</dbReference>
<proteinExistence type="inferred from homology"/>